<reference evidence="2" key="1">
    <citation type="submission" date="2018-11" db="EMBL/GenBank/DDBJ databases">
        <title>Proposal to divide the Flavobacteriaceae and reorganize its genera based on Amino Acid Identity values calculated from whole genome sequences.</title>
        <authorList>
            <person name="Nicholson A.C."/>
            <person name="Gulvik C.A."/>
            <person name="Whitney A.M."/>
            <person name="Humrighouse B.W."/>
            <person name="Bell M."/>
            <person name="Holmes B."/>
            <person name="Steigerwalt A.G."/>
            <person name="Villarma A."/>
            <person name="Sheth M."/>
            <person name="Batra D."/>
            <person name="Pryor J."/>
            <person name="Bernardet J.-F."/>
            <person name="Hugo C."/>
            <person name="Kampfer P."/>
            <person name="Newman J.D."/>
            <person name="McQuiston J.R."/>
        </authorList>
    </citation>
    <scope>NUCLEOTIDE SEQUENCE [LARGE SCALE GENOMIC DNA]</scope>
    <source>
        <strain evidence="2">G0081</strain>
    </source>
</reference>
<dbReference type="OrthoDB" id="1442930at2"/>
<dbReference type="KEGG" id="ccas:EIB73_14130"/>
<evidence type="ECO:0000313" key="2">
    <source>
        <dbReference type="Proteomes" id="UP000270185"/>
    </source>
</evidence>
<dbReference type="AlphaFoldDB" id="A0A3G8XNW7"/>
<dbReference type="RefSeq" id="WP_125025879.1">
    <property type="nucleotide sequence ID" value="NZ_CP034159.1"/>
</dbReference>
<sequence length="219" mass="23362">MKKITTIIGLSLSAMLYCQVGIGTQTPRDQLDVNGNILLDDYLILTDTKVVTGDYNLLVRSEDSNPVGEVKVLNTRTRTVVPINKYTVKISNVDDVRVLKLNTGLDVNKYFLGLAEATFTGANIIQATPTASGSTATPVHGTYLATVEAGTGSATGKYVISLNFNGARTDGNANGTWDVSFIVYEKTLVKNWGTFTGSVSKNATPNYSGVSTNTPLGLQ</sequence>
<protein>
    <submittedName>
        <fullName evidence="1">Uncharacterized protein</fullName>
    </submittedName>
</protein>
<dbReference type="Proteomes" id="UP000270185">
    <property type="component" value="Chromosome"/>
</dbReference>
<gene>
    <name evidence="1" type="ORF">EIB73_14130</name>
</gene>
<evidence type="ECO:0000313" key="1">
    <source>
        <dbReference type="EMBL" id="AZI34243.1"/>
    </source>
</evidence>
<dbReference type="EMBL" id="CP034159">
    <property type="protein sequence ID" value="AZI34243.1"/>
    <property type="molecule type" value="Genomic_DNA"/>
</dbReference>
<organism evidence="1 2">
    <name type="scientific">Kaistella carnis</name>
    <dbReference type="NCBI Taxonomy" id="1241979"/>
    <lineage>
        <taxon>Bacteria</taxon>
        <taxon>Pseudomonadati</taxon>
        <taxon>Bacteroidota</taxon>
        <taxon>Flavobacteriia</taxon>
        <taxon>Flavobacteriales</taxon>
        <taxon>Weeksellaceae</taxon>
        <taxon>Chryseobacterium group</taxon>
        <taxon>Kaistella</taxon>
    </lineage>
</organism>
<accession>A0A3G8XNW7</accession>
<name>A0A3G8XNW7_9FLAO</name>
<proteinExistence type="predicted"/>
<keyword evidence="2" id="KW-1185">Reference proteome</keyword>